<feature type="domain" description="CobQ/CobB/MinD/ParA nucleotide binding" evidence="3">
    <location>
        <begin position="51"/>
        <end position="400"/>
    </location>
</feature>
<dbReference type="InterPro" id="IPR002586">
    <property type="entry name" value="CobQ/CobB/MinD/ParA_Nub-bd_dom"/>
</dbReference>
<dbReference type="GO" id="GO:0005524">
    <property type="term" value="F:ATP binding"/>
    <property type="evidence" value="ECO:0007669"/>
    <property type="project" value="UniProtKB-KW"/>
</dbReference>
<dbReference type="GO" id="GO:0004713">
    <property type="term" value="F:protein tyrosine kinase activity"/>
    <property type="evidence" value="ECO:0007669"/>
    <property type="project" value="TreeGrafter"/>
</dbReference>
<dbReference type="CDD" id="cd05387">
    <property type="entry name" value="BY-kinase"/>
    <property type="match status" value="1"/>
</dbReference>
<dbReference type="Pfam" id="PF01656">
    <property type="entry name" value="CbiA"/>
    <property type="match status" value="1"/>
</dbReference>
<dbReference type="InterPro" id="IPR050445">
    <property type="entry name" value="Bact_polysacc_biosynth/exp"/>
</dbReference>
<accession>S0G4F6</accession>
<evidence type="ECO:0000313" key="6">
    <source>
        <dbReference type="Proteomes" id="UP000014216"/>
    </source>
</evidence>
<proteinExistence type="predicted"/>
<evidence type="ECO:0000256" key="1">
    <source>
        <dbReference type="ARBA" id="ARBA00022741"/>
    </source>
</evidence>
<dbReference type="InterPro" id="IPR037257">
    <property type="entry name" value="T2SS_E_N_sf"/>
</dbReference>
<sequence>MIFRKNKKRSKESDRERLLVSFPSNSRYAESYRTLRTNLFFSGMDNEVQSIVVTSAVEKEGKTTTAINLGHAIAQTDRQVLVVDGDLRRPYLTSLVAAKPELGVTELVTEVFGVHLTQGSLDEFAIADLIQLTRLQKRSVRLDLKNKDTRAALVFDKGKMIDISWMNRPESKQLVNTLIRDNLLTEEQAQLALSHQKTSAHYLGNILHTMGLVSRKDLSRALSVHTIEAIRAVSAMETGSFEFSPPPRDQSKIDVPQNLDFEKLFAEFNIGENTLKYCNAAIESAVLPTDVDNLFILAAGKTPPNPAEVVGSSRMAFLIDTLKTRFDFIIIDTPPVTPATDALLLAPMVDGTLLVVKSGNTDRKIIQDAVDQFKAVKQPIIGMVLNQVDMRKEGYYKYYQKYYTSYYGSK</sequence>
<dbReference type="PANTHER" id="PTHR32309:SF13">
    <property type="entry name" value="FERRIC ENTEROBACTIN TRANSPORT PROTEIN FEPE"/>
    <property type="match status" value="1"/>
</dbReference>
<dbReference type="Gene3D" id="3.40.50.300">
    <property type="entry name" value="P-loop containing nucleotide triphosphate hydrolases"/>
    <property type="match status" value="2"/>
</dbReference>
<name>S0G4F6_9BACT</name>
<organism evidence="5 6">
    <name type="scientific">Desulfotignum phosphitoxidans DSM 13687</name>
    <dbReference type="NCBI Taxonomy" id="1286635"/>
    <lineage>
        <taxon>Bacteria</taxon>
        <taxon>Pseudomonadati</taxon>
        <taxon>Thermodesulfobacteriota</taxon>
        <taxon>Desulfobacteria</taxon>
        <taxon>Desulfobacterales</taxon>
        <taxon>Desulfobacteraceae</taxon>
        <taxon>Desulfotignum</taxon>
    </lineage>
</organism>
<dbReference type="InterPro" id="IPR025497">
    <property type="entry name" value="PatA-like_N"/>
</dbReference>
<dbReference type="Proteomes" id="UP000014216">
    <property type="component" value="Unassembled WGS sequence"/>
</dbReference>
<dbReference type="Pfam" id="PF14332">
    <property type="entry name" value="DUF4388"/>
    <property type="match status" value="1"/>
</dbReference>
<evidence type="ECO:0000259" key="3">
    <source>
        <dbReference type="Pfam" id="PF01656"/>
    </source>
</evidence>
<evidence type="ECO:0000259" key="4">
    <source>
        <dbReference type="Pfam" id="PF14332"/>
    </source>
</evidence>
<dbReference type="EMBL" id="APJX01000007">
    <property type="protein sequence ID" value="EMS78791.1"/>
    <property type="molecule type" value="Genomic_DNA"/>
</dbReference>
<dbReference type="SUPFAM" id="SSF52540">
    <property type="entry name" value="P-loop containing nucleoside triphosphate hydrolases"/>
    <property type="match status" value="1"/>
</dbReference>
<protein>
    <submittedName>
        <fullName evidence="5">Capsular polysaccharide biosynthesis protein</fullName>
    </submittedName>
</protein>
<dbReference type="PANTHER" id="PTHR32309">
    <property type="entry name" value="TYROSINE-PROTEIN KINASE"/>
    <property type="match status" value="1"/>
</dbReference>
<feature type="domain" description="PatA-like N-terminal" evidence="4">
    <location>
        <begin position="118"/>
        <end position="267"/>
    </location>
</feature>
<dbReference type="RefSeq" id="WP_006967300.1">
    <property type="nucleotide sequence ID" value="NZ_APJX01000007.1"/>
</dbReference>
<keyword evidence="2" id="KW-0067">ATP-binding</keyword>
<evidence type="ECO:0000313" key="5">
    <source>
        <dbReference type="EMBL" id="EMS78791.1"/>
    </source>
</evidence>
<dbReference type="GO" id="GO:0005886">
    <property type="term" value="C:plasma membrane"/>
    <property type="evidence" value="ECO:0007669"/>
    <property type="project" value="TreeGrafter"/>
</dbReference>
<comment type="caution">
    <text evidence="5">The sequence shown here is derived from an EMBL/GenBank/DDBJ whole genome shotgun (WGS) entry which is preliminary data.</text>
</comment>
<reference evidence="5 6" key="1">
    <citation type="journal article" date="2013" name="Genome Announc.">
        <title>Draft Genome Sequence of Desulfotignum phosphitoxidans DSM 13687 Strain FiPS-3.</title>
        <authorList>
            <person name="Poehlein A."/>
            <person name="Daniel R."/>
            <person name="Simeonova D.D."/>
        </authorList>
    </citation>
    <scope>NUCLEOTIDE SEQUENCE [LARGE SCALE GENOMIC DNA]</scope>
    <source>
        <strain evidence="5 6">DSM 13687</strain>
    </source>
</reference>
<dbReference type="AlphaFoldDB" id="S0G4F6"/>
<keyword evidence="6" id="KW-1185">Reference proteome</keyword>
<dbReference type="NCBIfam" id="TIGR01007">
    <property type="entry name" value="eps_fam"/>
    <property type="match status" value="1"/>
</dbReference>
<evidence type="ECO:0000256" key="2">
    <source>
        <dbReference type="ARBA" id="ARBA00022840"/>
    </source>
</evidence>
<dbReference type="InterPro" id="IPR005702">
    <property type="entry name" value="Wzc-like_C"/>
</dbReference>
<dbReference type="SUPFAM" id="SSF160246">
    <property type="entry name" value="EspE N-terminal domain-like"/>
    <property type="match status" value="1"/>
</dbReference>
<dbReference type="InterPro" id="IPR027417">
    <property type="entry name" value="P-loop_NTPase"/>
</dbReference>
<keyword evidence="1" id="KW-0547">Nucleotide-binding</keyword>
<gene>
    <name evidence="5" type="ORF">Dpo_7c02680</name>
</gene>